<keyword evidence="1" id="KW-0812">Transmembrane</keyword>
<keyword evidence="1" id="KW-0472">Membrane</keyword>
<gene>
    <name evidence="2" type="ORF">EQG63_10345</name>
</gene>
<proteinExistence type="predicted"/>
<keyword evidence="1" id="KW-1133">Transmembrane helix</keyword>
<dbReference type="Gene3D" id="2.60.40.10">
    <property type="entry name" value="Immunoglobulins"/>
    <property type="match status" value="2"/>
</dbReference>
<feature type="transmembrane region" description="Helical" evidence="1">
    <location>
        <begin position="20"/>
        <end position="41"/>
    </location>
</feature>
<comment type="caution">
    <text evidence="2">The sequence shown here is derived from an EMBL/GenBank/DDBJ whole genome shotgun (WGS) entry which is preliminary data.</text>
</comment>
<evidence type="ECO:0000256" key="1">
    <source>
        <dbReference type="SAM" id="Phobius"/>
    </source>
</evidence>
<name>A0A4Q1K493_9FLAO</name>
<accession>A0A4Q1K493</accession>
<reference evidence="3" key="1">
    <citation type="submission" date="2019-01" db="EMBL/GenBank/DDBJ databases">
        <title>Cytophagaceae bacterium strain CAR-16.</title>
        <authorList>
            <person name="Chen W.-M."/>
        </authorList>
    </citation>
    <scope>NUCLEOTIDE SEQUENCE [LARGE SCALE GENOMIC DNA]</scope>
    <source>
        <strain evidence="3">LLJ-11</strain>
    </source>
</reference>
<sequence length="1101" mass="120178">MILSQNMYSPISKKKQYLQLVVCILFFNFSFGHLANFALGLQVTPTNETCPGNGRLDFLVTNPTPGGTIIYTIYKLPNLTTPIVTTQLNTFTGLVAANYRVVATESLPNGDVNTQQVDTVILNLITPLQVNYLVTPQTCMQRGSITVTTLAGQPVLFEIIAGPNAPVSQTSTIFTNLVSGNYQIKITDNCGAFITQNITVDYLNPNLVFGGNTITLQNCASIDVKNTITASTGQIMYPLTIVYTIYDPSGNTTTSSQVVTSGDLNLLLLSQPIVFYYDQFYHYAITVTDSCGNVFNSSDFALHPEMDVTSDIGVSNCNTKKIQISVNEFGFPPFTASFLNAPAGFVPTVFNTLHPNFSSSPFVYYNSSTPLPTGNYEVQVTDACGRSGITNFVIDNNQPLHPNIVVSQLKGCAVGYSSLNININNIAYQIVSADLAAAPATYTSTLPLNLNSFIYNGQIYLSNLTSGNYQFKITDSCGNVRDVFANVVGYQITSNNFSVINGCSQFSLDLRNVSNIPSSLVTYWIQKFNPSTNEWVHPITGVSSSNGINNNNALSLLNNSVNVVNNSTGRFRIVKYFYSFKLPTLTNFSSIHYCIEELGEFEFYFEPRIRDIYSFSCGNNLYQVIVDVIGVAPFRYEIIEKDGLPFYRDNGNSSIFDNVAPGVYKFRVTDSCGNERLRLFEVSGNVILTIAATPFCEGSVGSLRVPFFPYLQYEWWKDTASSTILSSTNVLAFNPFSNANNVGTYHVRITNPGNPNTCISFIVDYTIQASSPNPNAGGDATVSYCGRQGTVNLFSILSGAYDTNGLWQEISNSGTLTGNLWNSATVTPGTYRFKYTVNGSCGFQDEALVTITINEIPQTPIATFDPIVCDSGILQLYATAVPGATYVWNGPNGFNSTLQNPSIANISASNTGVYTVIAVKNGCNSGMNSVEIDVKNTPDFSISTTCFNGSKQLYIEPIGNTIAQEFSNYVWTFPDGTSHTGNPISIATGDSGGYSVAVQNQEGCSTSKEIVVKCTSCGYIPKGVSANGDNLNEAFDLQCLEGVKNVKIYNRYGVLLFDQDNYVKEWKGRDKNGALLPTATYYYQITFNSGETKTGWVYLTY</sequence>
<dbReference type="Pfam" id="PF13585">
    <property type="entry name" value="CHU_C"/>
    <property type="match status" value="1"/>
</dbReference>
<dbReference type="EMBL" id="SBKO01000004">
    <property type="protein sequence ID" value="RXR17873.1"/>
    <property type="molecule type" value="Genomic_DNA"/>
</dbReference>
<evidence type="ECO:0000313" key="3">
    <source>
        <dbReference type="Proteomes" id="UP000290283"/>
    </source>
</evidence>
<dbReference type="OrthoDB" id="601690at2"/>
<keyword evidence="3" id="KW-1185">Reference proteome</keyword>
<evidence type="ECO:0000313" key="2">
    <source>
        <dbReference type="EMBL" id="RXR17873.1"/>
    </source>
</evidence>
<protein>
    <submittedName>
        <fullName evidence="2">Gliding motility-associated C-terminal domain-containing protein</fullName>
    </submittedName>
</protein>
<dbReference type="AlphaFoldDB" id="A0A4Q1K493"/>
<organism evidence="2 3">
    <name type="scientific">Flavobacterium amnicola</name>
    <dbReference type="NCBI Taxonomy" id="2506422"/>
    <lineage>
        <taxon>Bacteria</taxon>
        <taxon>Pseudomonadati</taxon>
        <taxon>Bacteroidota</taxon>
        <taxon>Flavobacteriia</taxon>
        <taxon>Flavobacteriales</taxon>
        <taxon>Flavobacteriaceae</taxon>
        <taxon>Flavobacterium</taxon>
    </lineage>
</organism>
<dbReference type="InterPro" id="IPR026341">
    <property type="entry name" value="T9SS_type_B"/>
</dbReference>
<dbReference type="InterPro" id="IPR013783">
    <property type="entry name" value="Ig-like_fold"/>
</dbReference>
<dbReference type="NCBIfam" id="TIGR04131">
    <property type="entry name" value="Bac_Flav_CTERM"/>
    <property type="match status" value="1"/>
</dbReference>
<dbReference type="Proteomes" id="UP000290283">
    <property type="component" value="Unassembled WGS sequence"/>
</dbReference>